<dbReference type="AlphaFoldDB" id="A0A9D2A658"/>
<gene>
    <name evidence="2" type="ORF">H9819_07910</name>
</gene>
<comment type="caution">
    <text evidence="2">The sequence shown here is derived from an EMBL/GenBank/DDBJ whole genome shotgun (WGS) entry which is preliminary data.</text>
</comment>
<feature type="compositionally biased region" description="Polar residues" evidence="1">
    <location>
        <begin position="13"/>
        <end position="29"/>
    </location>
</feature>
<protein>
    <submittedName>
        <fullName evidence="2">Uncharacterized protein</fullName>
    </submittedName>
</protein>
<reference evidence="2" key="2">
    <citation type="submission" date="2021-04" db="EMBL/GenBank/DDBJ databases">
        <authorList>
            <person name="Gilroy R."/>
        </authorList>
    </citation>
    <scope>NUCLEOTIDE SEQUENCE</scope>
    <source>
        <strain evidence="2">ChiHjej12B11-24981</strain>
    </source>
</reference>
<feature type="region of interest" description="Disordered" evidence="1">
    <location>
        <begin position="1"/>
        <end position="29"/>
    </location>
</feature>
<sequence>GSLSDMRGKANGYWSSSVPTYMETSTNPGDPNGTALERLIYLAWRVIIWFLGADQTYDDPNWTWYYGNVAKAAADGDELMDSAGDWGGGSALVYNPRTYTKYVRCVRRMNP</sequence>
<name>A0A9D2A658_9BACE</name>
<proteinExistence type="predicted"/>
<feature type="non-terminal residue" evidence="2">
    <location>
        <position position="1"/>
    </location>
</feature>
<evidence type="ECO:0000313" key="2">
    <source>
        <dbReference type="EMBL" id="HIZ02156.1"/>
    </source>
</evidence>
<accession>A0A9D2A658</accession>
<dbReference type="Proteomes" id="UP000824023">
    <property type="component" value="Unassembled WGS sequence"/>
</dbReference>
<evidence type="ECO:0000313" key="3">
    <source>
        <dbReference type="Proteomes" id="UP000824023"/>
    </source>
</evidence>
<reference evidence="2" key="1">
    <citation type="journal article" date="2021" name="PeerJ">
        <title>Extensive microbial diversity within the chicken gut microbiome revealed by metagenomics and culture.</title>
        <authorList>
            <person name="Gilroy R."/>
            <person name="Ravi A."/>
            <person name="Getino M."/>
            <person name="Pursley I."/>
            <person name="Horton D.L."/>
            <person name="Alikhan N.F."/>
            <person name="Baker D."/>
            <person name="Gharbi K."/>
            <person name="Hall N."/>
            <person name="Watson M."/>
            <person name="Adriaenssens E.M."/>
            <person name="Foster-Nyarko E."/>
            <person name="Jarju S."/>
            <person name="Secka A."/>
            <person name="Antonio M."/>
            <person name="Oren A."/>
            <person name="Chaudhuri R.R."/>
            <person name="La Ragione R."/>
            <person name="Hildebrand F."/>
            <person name="Pallen M.J."/>
        </authorList>
    </citation>
    <scope>NUCLEOTIDE SEQUENCE</scope>
    <source>
        <strain evidence="2">ChiHjej12B11-24981</strain>
    </source>
</reference>
<organism evidence="2 3">
    <name type="scientific">Candidatus Bacteroides merdipullorum</name>
    <dbReference type="NCBI Taxonomy" id="2838474"/>
    <lineage>
        <taxon>Bacteria</taxon>
        <taxon>Pseudomonadati</taxon>
        <taxon>Bacteroidota</taxon>
        <taxon>Bacteroidia</taxon>
        <taxon>Bacteroidales</taxon>
        <taxon>Bacteroidaceae</taxon>
        <taxon>Bacteroides</taxon>
    </lineage>
</organism>
<evidence type="ECO:0000256" key="1">
    <source>
        <dbReference type="SAM" id="MobiDB-lite"/>
    </source>
</evidence>
<dbReference type="EMBL" id="DXCK01000109">
    <property type="protein sequence ID" value="HIZ02156.1"/>
    <property type="molecule type" value="Genomic_DNA"/>
</dbReference>